<protein>
    <submittedName>
        <fullName evidence="3">Glycosyltransferase involved in cell wall biosynthesis</fullName>
    </submittedName>
</protein>
<evidence type="ECO:0000313" key="4">
    <source>
        <dbReference type="Proteomes" id="UP000249696"/>
    </source>
</evidence>
<organism evidence="3 4">
    <name type="scientific">Arenibacter echinorum</name>
    <dbReference type="NCBI Taxonomy" id="440515"/>
    <lineage>
        <taxon>Bacteria</taxon>
        <taxon>Pseudomonadati</taxon>
        <taxon>Bacteroidota</taxon>
        <taxon>Flavobacteriia</taxon>
        <taxon>Flavobacteriales</taxon>
        <taxon>Flavobacteriaceae</taxon>
        <taxon>Arenibacter</taxon>
    </lineage>
</organism>
<evidence type="ECO:0000259" key="2">
    <source>
        <dbReference type="Pfam" id="PF09314"/>
    </source>
</evidence>
<keyword evidence="4" id="KW-1185">Reference proteome</keyword>
<keyword evidence="3" id="KW-0808">Transferase</keyword>
<dbReference type="InterPro" id="IPR001296">
    <property type="entry name" value="Glyco_trans_1"/>
</dbReference>
<dbReference type="OrthoDB" id="9792269at2"/>
<sequence>MKDTLKIALLGTRGIPNNHGGFEQFAEYFSVYMADKGHMVYVYNSHDHPYQKKSFNGVNIIHCYDPEYKIGTSGQFIYDLNCILDARKRNFDIILQLGYTSSSIWHWLMPKKSIIVTNMDGLEWKRTKYKPAVRKFLKYAEKLGANYSDYLIADSSGIQEHLLETYDKKSEYIAYGATNHTNPNPDTLVQYNLEQFKYSLVLARLEPENNIETIIEGYVKSKSINPLIIFGGLNEYGLKLKEKYKNDFRIKFVGPNYNQEELNNLRHYSRYYFHGHSVGGTNPSLLEAMASNALIIANNNIFNQSILREEAIYFDSDQQITNIIDEDSYFSLKAKFTEKNIEKIEKEFNWNIINGKYEMFLINVIKNKFQNNS</sequence>
<gene>
    <name evidence="3" type="ORF">LV92_01273</name>
</gene>
<dbReference type="SUPFAM" id="SSF53756">
    <property type="entry name" value="UDP-Glycosyltransferase/glycogen phosphorylase"/>
    <property type="match status" value="1"/>
</dbReference>
<dbReference type="GO" id="GO:0016757">
    <property type="term" value="F:glycosyltransferase activity"/>
    <property type="evidence" value="ECO:0007669"/>
    <property type="project" value="InterPro"/>
</dbReference>
<evidence type="ECO:0000259" key="1">
    <source>
        <dbReference type="Pfam" id="PF00534"/>
    </source>
</evidence>
<name>A0A327RF32_9FLAO</name>
<dbReference type="Proteomes" id="UP000249696">
    <property type="component" value="Unassembled WGS sequence"/>
</dbReference>
<proteinExistence type="predicted"/>
<dbReference type="Gene3D" id="3.40.50.2000">
    <property type="entry name" value="Glycogen Phosphorylase B"/>
    <property type="match status" value="2"/>
</dbReference>
<dbReference type="Pfam" id="PF09314">
    <property type="entry name" value="DUF1972"/>
    <property type="match status" value="1"/>
</dbReference>
<comment type="caution">
    <text evidence="3">The sequence shown here is derived from an EMBL/GenBank/DDBJ whole genome shotgun (WGS) entry which is preliminary data.</text>
</comment>
<reference evidence="3 4" key="1">
    <citation type="submission" date="2018-06" db="EMBL/GenBank/DDBJ databases">
        <title>Genomic Encyclopedia of Archaeal and Bacterial Type Strains, Phase II (KMG-II): from individual species to whole genera.</title>
        <authorList>
            <person name="Goeker M."/>
        </authorList>
    </citation>
    <scope>NUCLEOTIDE SEQUENCE [LARGE SCALE GENOMIC DNA]</scope>
    <source>
        <strain evidence="3 4">DSM 23522</strain>
    </source>
</reference>
<dbReference type="AlphaFoldDB" id="A0A327RF32"/>
<dbReference type="Pfam" id="PF00534">
    <property type="entry name" value="Glycos_transf_1"/>
    <property type="match status" value="1"/>
</dbReference>
<dbReference type="InterPro" id="IPR015393">
    <property type="entry name" value="DUF1972"/>
</dbReference>
<evidence type="ECO:0000313" key="3">
    <source>
        <dbReference type="EMBL" id="RAJ14154.1"/>
    </source>
</evidence>
<dbReference type="EMBL" id="QLLN01000002">
    <property type="protein sequence ID" value="RAJ14154.1"/>
    <property type="molecule type" value="Genomic_DNA"/>
</dbReference>
<feature type="domain" description="Glycosyl transferase family 1" evidence="1">
    <location>
        <begin position="194"/>
        <end position="311"/>
    </location>
</feature>
<feature type="domain" description="DUF1972" evidence="2">
    <location>
        <begin position="7"/>
        <end position="177"/>
    </location>
</feature>
<dbReference type="RefSeq" id="WP_111622785.1">
    <property type="nucleotide sequence ID" value="NZ_QLLN01000002.1"/>
</dbReference>
<accession>A0A327RF32</accession>